<evidence type="ECO:0000256" key="1">
    <source>
        <dbReference type="SAM" id="MobiDB-lite"/>
    </source>
</evidence>
<evidence type="ECO:0000313" key="3">
    <source>
        <dbReference type="EMBL" id="KAH3784573.1"/>
    </source>
</evidence>
<reference evidence="3" key="2">
    <citation type="submission" date="2020-11" db="EMBL/GenBank/DDBJ databases">
        <authorList>
            <person name="McCartney M.A."/>
            <person name="Auch B."/>
            <person name="Kono T."/>
            <person name="Mallez S."/>
            <person name="Becker A."/>
            <person name="Gohl D.M."/>
            <person name="Silverstein K.A.T."/>
            <person name="Koren S."/>
            <person name="Bechman K.B."/>
            <person name="Herman A."/>
            <person name="Abrahante J.E."/>
            <person name="Garbe J."/>
        </authorList>
    </citation>
    <scope>NUCLEOTIDE SEQUENCE</scope>
    <source>
        <strain evidence="3">Duluth1</strain>
        <tissue evidence="3">Whole animal</tissue>
    </source>
</reference>
<feature type="compositionally biased region" description="Acidic residues" evidence="1">
    <location>
        <begin position="100"/>
        <end position="132"/>
    </location>
</feature>
<feature type="compositionally biased region" description="Basic and acidic residues" evidence="1">
    <location>
        <begin position="89"/>
        <end position="99"/>
    </location>
</feature>
<protein>
    <submittedName>
        <fullName evidence="3">Uncharacterized protein</fullName>
    </submittedName>
</protein>
<feature type="chain" id="PRO_5039217564" evidence="2">
    <location>
        <begin position="17"/>
        <end position="158"/>
    </location>
</feature>
<comment type="caution">
    <text evidence="3">The sequence shown here is derived from an EMBL/GenBank/DDBJ whole genome shotgun (WGS) entry which is preliminary data.</text>
</comment>
<keyword evidence="4" id="KW-1185">Reference proteome</keyword>
<feature type="compositionally biased region" description="Acidic residues" evidence="1">
    <location>
        <begin position="79"/>
        <end position="88"/>
    </location>
</feature>
<sequence>MKLLLVGLLGIVLVWSSQTTANKEDFTNDELLEAEVRANKKSLEDEYADLQAVCGDECFGEEGDDFTECVDRCEQRDDVSDDSDDDDDRKDGDGGKDGDDGGDGDDGIDDDHYDAGDDGDGGNEDNDGDDGIADVARANGEKRVPIFERWSFGRRHGN</sequence>
<evidence type="ECO:0000256" key="2">
    <source>
        <dbReference type="SAM" id="SignalP"/>
    </source>
</evidence>
<dbReference type="EMBL" id="JAIWYP010000008">
    <property type="protein sequence ID" value="KAH3784573.1"/>
    <property type="molecule type" value="Genomic_DNA"/>
</dbReference>
<accession>A0A9D4ESG2</accession>
<evidence type="ECO:0000313" key="4">
    <source>
        <dbReference type="Proteomes" id="UP000828390"/>
    </source>
</evidence>
<reference evidence="3" key="1">
    <citation type="journal article" date="2019" name="bioRxiv">
        <title>The Genome of the Zebra Mussel, Dreissena polymorpha: A Resource for Invasive Species Research.</title>
        <authorList>
            <person name="McCartney M.A."/>
            <person name="Auch B."/>
            <person name="Kono T."/>
            <person name="Mallez S."/>
            <person name="Zhang Y."/>
            <person name="Obille A."/>
            <person name="Becker A."/>
            <person name="Abrahante J.E."/>
            <person name="Garbe J."/>
            <person name="Badalamenti J.P."/>
            <person name="Herman A."/>
            <person name="Mangelson H."/>
            <person name="Liachko I."/>
            <person name="Sullivan S."/>
            <person name="Sone E.D."/>
            <person name="Koren S."/>
            <person name="Silverstein K.A.T."/>
            <person name="Beckman K.B."/>
            <person name="Gohl D.M."/>
        </authorList>
    </citation>
    <scope>NUCLEOTIDE SEQUENCE</scope>
    <source>
        <strain evidence="3">Duluth1</strain>
        <tissue evidence="3">Whole animal</tissue>
    </source>
</reference>
<feature type="region of interest" description="Disordered" evidence="1">
    <location>
        <begin position="73"/>
        <end position="144"/>
    </location>
</feature>
<name>A0A9D4ESG2_DREPO</name>
<proteinExistence type="predicted"/>
<gene>
    <name evidence="3" type="ORF">DPMN_162532</name>
</gene>
<dbReference type="AlphaFoldDB" id="A0A9D4ESG2"/>
<dbReference type="Proteomes" id="UP000828390">
    <property type="component" value="Unassembled WGS sequence"/>
</dbReference>
<organism evidence="3 4">
    <name type="scientific">Dreissena polymorpha</name>
    <name type="common">Zebra mussel</name>
    <name type="synonym">Mytilus polymorpha</name>
    <dbReference type="NCBI Taxonomy" id="45954"/>
    <lineage>
        <taxon>Eukaryota</taxon>
        <taxon>Metazoa</taxon>
        <taxon>Spiralia</taxon>
        <taxon>Lophotrochozoa</taxon>
        <taxon>Mollusca</taxon>
        <taxon>Bivalvia</taxon>
        <taxon>Autobranchia</taxon>
        <taxon>Heteroconchia</taxon>
        <taxon>Euheterodonta</taxon>
        <taxon>Imparidentia</taxon>
        <taxon>Neoheterodontei</taxon>
        <taxon>Myida</taxon>
        <taxon>Dreissenoidea</taxon>
        <taxon>Dreissenidae</taxon>
        <taxon>Dreissena</taxon>
    </lineage>
</organism>
<feature type="signal peptide" evidence="2">
    <location>
        <begin position="1"/>
        <end position="16"/>
    </location>
</feature>
<keyword evidence="2" id="KW-0732">Signal</keyword>